<dbReference type="Proteomes" id="UP000429484">
    <property type="component" value="Unassembled WGS sequence"/>
</dbReference>
<protein>
    <submittedName>
        <fullName evidence="2">Uncharacterized protein</fullName>
    </submittedName>
</protein>
<evidence type="ECO:0000313" key="3">
    <source>
        <dbReference type="Proteomes" id="UP000429484"/>
    </source>
</evidence>
<gene>
    <name evidence="2" type="ORF">GHK53_33055</name>
</gene>
<evidence type="ECO:0000256" key="1">
    <source>
        <dbReference type="SAM" id="SignalP"/>
    </source>
</evidence>
<dbReference type="OMA" id="CCIFRDG"/>
<comment type="caution">
    <text evidence="2">The sequence shown here is derived from an EMBL/GenBank/DDBJ whole genome shotgun (WGS) entry which is preliminary data.</text>
</comment>
<dbReference type="EMBL" id="WISR01000260">
    <property type="protein sequence ID" value="MQW37451.1"/>
    <property type="molecule type" value="Genomic_DNA"/>
</dbReference>
<feature type="chain" id="PRO_5015074136" evidence="1">
    <location>
        <begin position="21"/>
        <end position="146"/>
    </location>
</feature>
<sequence>MRRNFATAFIIAASTVSAFAGEPREPRYFVKAWLQMANRSFEHTTGWCGGEDDCFVPIGEHVIRLREMTASSYSLSFWTDPSQQDACCVTRTGFPALRLWSGRPRVVPLYYTPRISGDPGRTPFGKLVIAVEYLGKPNSAPEPPRL</sequence>
<evidence type="ECO:0000313" key="2">
    <source>
        <dbReference type="EMBL" id="MQW37451.1"/>
    </source>
</evidence>
<feature type="signal peptide" evidence="1">
    <location>
        <begin position="1"/>
        <end position="20"/>
    </location>
</feature>
<dbReference type="AlphaFoldDB" id="A0A222GJ24"/>
<keyword evidence="1" id="KW-0732">Signal</keyword>
<dbReference type="RefSeq" id="WP_003530039.1">
    <property type="nucleotide sequence ID" value="NZ_BJNJ01000034.1"/>
</dbReference>
<organism evidence="2 3">
    <name type="scientific">Rhizobium meliloti</name>
    <name type="common">Ensifer meliloti</name>
    <name type="synonym">Sinorhizobium meliloti</name>
    <dbReference type="NCBI Taxonomy" id="382"/>
    <lineage>
        <taxon>Bacteria</taxon>
        <taxon>Pseudomonadati</taxon>
        <taxon>Pseudomonadota</taxon>
        <taxon>Alphaproteobacteria</taxon>
        <taxon>Hyphomicrobiales</taxon>
        <taxon>Rhizobiaceae</taxon>
        <taxon>Sinorhizobium/Ensifer group</taxon>
        <taxon>Sinorhizobium</taxon>
    </lineage>
</organism>
<name>A0A222GJ24_RHIML</name>
<proteinExistence type="predicted"/>
<reference evidence="2 3" key="1">
    <citation type="journal article" date="2013" name="Genome Biol.">
        <title>Comparative genomics of the core and accessory genomes of 48 Sinorhizobium strains comprising five genospecies.</title>
        <authorList>
            <person name="Sugawara M."/>
            <person name="Epstein B."/>
            <person name="Badgley B.D."/>
            <person name="Unno T."/>
            <person name="Xu L."/>
            <person name="Reese J."/>
            <person name="Gyaneshwar P."/>
            <person name="Denny R."/>
            <person name="Mudge J."/>
            <person name="Bharti A.K."/>
            <person name="Farmer A.D."/>
            <person name="May G.D."/>
            <person name="Woodward J.E."/>
            <person name="Medigue C."/>
            <person name="Vallenet D."/>
            <person name="Lajus A."/>
            <person name="Rouy Z."/>
            <person name="Martinez-Vaz B."/>
            <person name="Tiffin P."/>
            <person name="Young N.D."/>
            <person name="Sadowsky M.J."/>
        </authorList>
    </citation>
    <scope>NUCLEOTIDE SEQUENCE [LARGE SCALE GENOMIC DNA]</scope>
    <source>
        <strain evidence="2 3">N6B1</strain>
    </source>
</reference>
<accession>A0A222GJ24</accession>